<dbReference type="InterPro" id="IPR010664">
    <property type="entry name" value="LipoPS_assembly_LptC-rel"/>
</dbReference>
<sequence length="172" mass="20265">MKKKIFIQLFLFSLFLFLSIFFFYEYFIKESQIIKKTMPDKNLPTKNFETNLITDLRYFSIDDKGNKYEITSKFGEMGTDNSNIILMTDVKAIIKIDNSDPIIITSNFAKYNIKNYDTEFKENVLVKHVDNKLNGENLDLSFQNNLMVMYNNIIYQNSDTKLLADKLEIDLI</sequence>
<keyword evidence="1" id="KW-1133">Transmembrane helix</keyword>
<dbReference type="EMBL" id="UINC01015689">
    <property type="protein sequence ID" value="SVA65889.1"/>
    <property type="molecule type" value="Genomic_DNA"/>
</dbReference>
<keyword evidence="1" id="KW-0472">Membrane</keyword>
<protein>
    <recommendedName>
        <fullName evidence="3">LPS export ABC transporter periplasmic protein LptC</fullName>
    </recommendedName>
</protein>
<proteinExistence type="predicted"/>
<gene>
    <name evidence="2" type="ORF">METZ01_LOCUS118743</name>
</gene>
<evidence type="ECO:0000313" key="2">
    <source>
        <dbReference type="EMBL" id="SVA65889.1"/>
    </source>
</evidence>
<evidence type="ECO:0000256" key="1">
    <source>
        <dbReference type="SAM" id="Phobius"/>
    </source>
</evidence>
<feature type="non-terminal residue" evidence="2">
    <location>
        <position position="172"/>
    </location>
</feature>
<reference evidence="2" key="1">
    <citation type="submission" date="2018-05" db="EMBL/GenBank/DDBJ databases">
        <authorList>
            <person name="Lanie J.A."/>
            <person name="Ng W.-L."/>
            <person name="Kazmierczak K.M."/>
            <person name="Andrzejewski T.M."/>
            <person name="Davidsen T.M."/>
            <person name="Wayne K.J."/>
            <person name="Tettelin H."/>
            <person name="Glass J.I."/>
            <person name="Rusch D."/>
            <person name="Podicherti R."/>
            <person name="Tsui H.-C.T."/>
            <person name="Winkler M.E."/>
        </authorList>
    </citation>
    <scope>NUCLEOTIDE SEQUENCE</scope>
</reference>
<dbReference type="AlphaFoldDB" id="A0A381XMF6"/>
<keyword evidence="1" id="KW-0812">Transmembrane</keyword>
<dbReference type="Pfam" id="PF06835">
    <property type="entry name" value="LptC"/>
    <property type="match status" value="1"/>
</dbReference>
<feature type="transmembrane region" description="Helical" evidence="1">
    <location>
        <begin position="6"/>
        <end position="28"/>
    </location>
</feature>
<dbReference type="Gene3D" id="2.60.450.10">
    <property type="entry name" value="Lipopolysaccharide (LPS) transport protein A like domain"/>
    <property type="match status" value="1"/>
</dbReference>
<evidence type="ECO:0008006" key="3">
    <source>
        <dbReference type="Google" id="ProtNLM"/>
    </source>
</evidence>
<accession>A0A381XMF6</accession>
<organism evidence="2">
    <name type="scientific">marine metagenome</name>
    <dbReference type="NCBI Taxonomy" id="408172"/>
    <lineage>
        <taxon>unclassified sequences</taxon>
        <taxon>metagenomes</taxon>
        <taxon>ecological metagenomes</taxon>
    </lineage>
</organism>
<name>A0A381XMF6_9ZZZZ</name>